<dbReference type="NCBIfam" id="TIGR01730">
    <property type="entry name" value="RND_mfp"/>
    <property type="match status" value="1"/>
</dbReference>
<dbReference type="AlphaFoldDB" id="A0A2R3IVP7"/>
<dbReference type="Pfam" id="PF25954">
    <property type="entry name" value="Beta-barrel_RND_2"/>
    <property type="match status" value="1"/>
</dbReference>
<dbReference type="GO" id="GO:0060003">
    <property type="term" value="P:copper ion export"/>
    <property type="evidence" value="ECO:0007669"/>
    <property type="project" value="TreeGrafter"/>
</dbReference>
<dbReference type="Gene3D" id="2.40.30.170">
    <property type="match status" value="1"/>
</dbReference>
<dbReference type="Pfam" id="PF11604">
    <property type="entry name" value="CusF_Ec"/>
    <property type="match status" value="1"/>
</dbReference>
<dbReference type="InterPro" id="IPR042230">
    <property type="entry name" value="CusF_sf"/>
</dbReference>
<feature type="domain" description="CusB-like barrel-sandwich hybrid" evidence="5">
    <location>
        <begin position="127"/>
        <end position="244"/>
    </location>
</feature>
<dbReference type="Pfam" id="PF25975">
    <property type="entry name" value="CzcB_C"/>
    <property type="match status" value="1"/>
</dbReference>
<comment type="similarity">
    <text evidence="1">Belongs to the membrane fusion protein (MFP) (TC 8.A.1) family.</text>
</comment>
<dbReference type="Pfam" id="PF19335">
    <property type="entry name" value="HMBD"/>
    <property type="match status" value="1"/>
</dbReference>
<proteinExistence type="inferred from homology"/>
<protein>
    <submittedName>
        <fullName evidence="8">Efflux transporter, RND family, MFP subunit</fullName>
    </submittedName>
</protein>
<gene>
    <name evidence="8" type="ORF">CSB93_5320</name>
</gene>
<dbReference type="Pfam" id="PF25869">
    <property type="entry name" value="3HB_CusB"/>
    <property type="match status" value="1"/>
</dbReference>
<name>A0A2R3IVP7_9PSED</name>
<dbReference type="RefSeq" id="WP_043100783.1">
    <property type="nucleotide sequence ID" value="NZ_CP027169.1"/>
</dbReference>
<dbReference type="GO" id="GO:0016020">
    <property type="term" value="C:membrane"/>
    <property type="evidence" value="ECO:0007669"/>
    <property type="project" value="InterPro"/>
</dbReference>
<dbReference type="SUPFAM" id="SSF111369">
    <property type="entry name" value="HlyD-like secretion proteins"/>
    <property type="match status" value="1"/>
</dbReference>
<reference evidence="8 9" key="1">
    <citation type="submission" date="2018-02" db="EMBL/GenBank/DDBJ databases">
        <title>FDA/CDC Antimicrobial Resistant Isolate Bank Genome Sequencing.</title>
        <authorList>
            <person name="Benahmed F.H."/>
            <person name="Lutgring J.D."/>
            <person name="Yoo B."/>
            <person name="Machado M."/>
            <person name="Brown A."/>
            <person name="McAllister G."/>
            <person name="Perry A."/>
            <person name="Halpin A.L."/>
            <person name="Vavikolanu K."/>
            <person name="Ott S."/>
            <person name="Zhao X."/>
            <person name="Tallon L.J."/>
            <person name="Sadzewicz L."/>
            <person name="Aluvathingal J."/>
            <person name="Nadendla S."/>
            <person name="Voskania-kordi A."/>
            <person name="Simonyan V."/>
            <person name="Patel J."/>
            <person name="Shawar R.M."/>
        </authorList>
    </citation>
    <scope>NUCLEOTIDE SEQUENCE [LARGE SCALE GENOMIC DNA]</scope>
    <source>
        <strain evidence="8 9">AR_0356</strain>
    </source>
</reference>
<evidence type="ECO:0000259" key="6">
    <source>
        <dbReference type="Pfam" id="PF25954"/>
    </source>
</evidence>
<evidence type="ECO:0000259" key="7">
    <source>
        <dbReference type="Pfam" id="PF25975"/>
    </source>
</evidence>
<dbReference type="Gene3D" id="2.40.420.20">
    <property type="match status" value="1"/>
</dbReference>
<dbReference type="InterPro" id="IPR006143">
    <property type="entry name" value="RND_pump_MFP"/>
</dbReference>
<dbReference type="PANTHER" id="PTHR30097">
    <property type="entry name" value="CATION EFFLUX SYSTEM PROTEIN CUSB"/>
    <property type="match status" value="1"/>
</dbReference>
<evidence type="ECO:0000259" key="3">
    <source>
        <dbReference type="Pfam" id="PF19335"/>
    </source>
</evidence>
<feature type="domain" description="CusB-like three alpha-helical bundle" evidence="4">
    <location>
        <begin position="163"/>
        <end position="211"/>
    </location>
</feature>
<dbReference type="GO" id="GO:0022857">
    <property type="term" value="F:transmembrane transporter activity"/>
    <property type="evidence" value="ECO:0007669"/>
    <property type="project" value="InterPro"/>
</dbReference>
<accession>A0A2R3IVP7</accession>
<organism evidence="8 9">
    <name type="scientific">Pseudomonas paraeruginosa</name>
    <dbReference type="NCBI Taxonomy" id="2994495"/>
    <lineage>
        <taxon>Bacteria</taxon>
        <taxon>Pseudomonadati</taxon>
        <taxon>Pseudomonadota</taxon>
        <taxon>Gammaproteobacteria</taxon>
        <taxon>Pseudomonadales</taxon>
        <taxon>Pseudomonadaceae</taxon>
        <taxon>Pseudomonas</taxon>
    </lineage>
</organism>
<keyword evidence="9" id="KW-1185">Reference proteome</keyword>
<dbReference type="InterPro" id="IPR051909">
    <property type="entry name" value="MFP_Cation_Efflux"/>
</dbReference>
<feature type="domain" description="Heavy metal binding" evidence="3">
    <location>
        <begin position="47"/>
        <end position="73"/>
    </location>
</feature>
<evidence type="ECO:0000313" key="9">
    <source>
        <dbReference type="Proteomes" id="UP000238390"/>
    </source>
</evidence>
<evidence type="ECO:0000256" key="1">
    <source>
        <dbReference type="ARBA" id="ARBA00009477"/>
    </source>
</evidence>
<dbReference type="Gene3D" id="2.40.50.320">
    <property type="entry name" value="Copper binding periplasmic protein CusF"/>
    <property type="match status" value="1"/>
</dbReference>
<dbReference type="GO" id="GO:0030288">
    <property type="term" value="C:outer membrane-bounded periplasmic space"/>
    <property type="evidence" value="ECO:0007669"/>
    <property type="project" value="TreeGrafter"/>
</dbReference>
<dbReference type="EMBL" id="CP027169">
    <property type="protein sequence ID" value="AVK05998.1"/>
    <property type="molecule type" value="Genomic_DNA"/>
</dbReference>
<evidence type="ECO:0000313" key="8">
    <source>
        <dbReference type="EMBL" id="AVK05998.1"/>
    </source>
</evidence>
<dbReference type="InterPro" id="IPR045800">
    <property type="entry name" value="HMBD"/>
</dbReference>
<dbReference type="Gene3D" id="6.10.140.730">
    <property type="match status" value="1"/>
</dbReference>
<dbReference type="GO" id="GO:0046914">
    <property type="term" value="F:transition metal ion binding"/>
    <property type="evidence" value="ECO:0007669"/>
    <property type="project" value="TreeGrafter"/>
</dbReference>
<feature type="domain" description="CzcB-like C-terminal circularly permuted SH3-like" evidence="7">
    <location>
        <begin position="332"/>
        <end position="391"/>
    </location>
</feature>
<evidence type="ECO:0000259" key="5">
    <source>
        <dbReference type="Pfam" id="PF25919"/>
    </source>
</evidence>
<dbReference type="InterPro" id="IPR058791">
    <property type="entry name" value="3HB_CusB"/>
</dbReference>
<feature type="domain" description="CusB-like beta-barrel" evidence="6">
    <location>
        <begin position="249"/>
        <end position="323"/>
    </location>
</feature>
<dbReference type="InterPro" id="IPR058792">
    <property type="entry name" value="Beta-barrel_RND_2"/>
</dbReference>
<dbReference type="PANTHER" id="PTHR30097:SF15">
    <property type="entry name" value="CATION EFFLUX SYSTEM PROTEIN CUSB"/>
    <property type="match status" value="1"/>
</dbReference>
<dbReference type="FunFam" id="2.40.30.170:FF:000010">
    <property type="entry name" value="Efflux RND transporter periplasmic adaptor subunit"/>
    <property type="match status" value="1"/>
</dbReference>
<keyword evidence="2" id="KW-0813">Transport</keyword>
<dbReference type="InterPro" id="IPR058649">
    <property type="entry name" value="CzcB_C"/>
</dbReference>
<dbReference type="Pfam" id="PF25919">
    <property type="entry name" value="BSH_CusB"/>
    <property type="match status" value="1"/>
</dbReference>
<evidence type="ECO:0000256" key="2">
    <source>
        <dbReference type="ARBA" id="ARBA00022448"/>
    </source>
</evidence>
<dbReference type="GO" id="GO:0015679">
    <property type="term" value="P:plasma membrane copper ion transport"/>
    <property type="evidence" value="ECO:0007669"/>
    <property type="project" value="TreeGrafter"/>
</dbReference>
<dbReference type="InterPro" id="IPR021647">
    <property type="entry name" value="CusF_Ec"/>
</dbReference>
<sequence length="491" mass="52385">MSRFPWKASILSGLVLVVGASAGYWLARPTQAPAAAPPPGTERKPLYWYDPMVPQQHFDAPGKSPFMDMQLVPRYADDASAADSEPAVRIEPGIQQNLGVRLAVVTRDKLDRALRISGVLAFNDRDVAVLQARAGGFVERTYARAPGDVVTAGAPIADVLVPEWTAAQEEFVALRRMGEPALLAAARQRLLLAGMPAELVRQIERSGEVQPLATLRVPIGGVIRELDVRPGMTLAAGASLARINGLGHVWLEAAVPEAQAAGLRVGQAVTARLMAFPERPVAGTLASILPENDRQSRTLRLRIELPNADGQLRPGMTTEVSLDLAGPDAVLQIPSEAVIRTGKRNLVMLAEGKGRFRPVEVRLGQENGSHVAVLQGLQEGQRVVASGQFLIDSDASLKGIEARTADEPVAPMRMPPVHEADGRIVEISAQGLTIDHGPFHTLGMSGMTMTFPLARPGLAAGLKPGDRVRFGVSQGDAGLVIEQIGKQEPQP</sequence>
<dbReference type="InterPro" id="IPR058790">
    <property type="entry name" value="BSH_CusB"/>
</dbReference>
<dbReference type="Proteomes" id="UP000238390">
    <property type="component" value="Chromosome"/>
</dbReference>
<evidence type="ECO:0000259" key="4">
    <source>
        <dbReference type="Pfam" id="PF25869"/>
    </source>
</evidence>